<dbReference type="AlphaFoldDB" id="A0A538SHS2"/>
<dbReference type="SMART" id="SM00278">
    <property type="entry name" value="HhH1"/>
    <property type="match status" value="2"/>
</dbReference>
<gene>
    <name evidence="6 8" type="primary">ruvA</name>
    <name evidence="8" type="ORF">E6K71_01355</name>
</gene>
<keyword evidence="1 6" id="KW-0963">Cytoplasm</keyword>
<dbReference type="GO" id="GO:0006310">
    <property type="term" value="P:DNA recombination"/>
    <property type="evidence" value="ECO:0007669"/>
    <property type="project" value="UniProtKB-UniRule"/>
</dbReference>
<accession>A0A538SHS2</accession>
<dbReference type="GO" id="GO:0005737">
    <property type="term" value="C:cytoplasm"/>
    <property type="evidence" value="ECO:0007669"/>
    <property type="project" value="UniProtKB-SubCell"/>
</dbReference>
<reference evidence="8 9" key="1">
    <citation type="journal article" date="2019" name="Nat. Microbiol.">
        <title>Mediterranean grassland soil C-N compound turnover is dependent on rainfall and depth, and is mediated by genomically divergent microorganisms.</title>
        <authorList>
            <person name="Diamond S."/>
            <person name="Andeer P.F."/>
            <person name="Li Z."/>
            <person name="Crits-Christoph A."/>
            <person name="Burstein D."/>
            <person name="Anantharaman K."/>
            <person name="Lane K.R."/>
            <person name="Thomas B.C."/>
            <person name="Pan C."/>
            <person name="Northen T.R."/>
            <person name="Banfield J.F."/>
        </authorList>
    </citation>
    <scope>NUCLEOTIDE SEQUENCE [LARGE SCALE GENOMIC DNA]</scope>
    <source>
        <strain evidence="8">WS_1</strain>
    </source>
</reference>
<evidence type="ECO:0000256" key="4">
    <source>
        <dbReference type="ARBA" id="ARBA00023172"/>
    </source>
</evidence>
<sequence length="202" mass="21105">MIAAVRGPLIAKMPTAALVQVGGITLRLHISVSCFETLPAVGREVHLPTYLHVREDALQLFGFTDEAERSLFENLISVSGIGPRLATGILSGATAGRVREGIEAGDAEFLTTLPGVGKKLAQRLLVELREKFAPGSLTKVPISSGTPGALQIGTGGDATSALVSLGFTRLQAQSAVQEALQELGSQATVEAVIRRALRQGAK</sequence>
<evidence type="ECO:0000256" key="3">
    <source>
        <dbReference type="ARBA" id="ARBA00023125"/>
    </source>
</evidence>
<comment type="domain">
    <text evidence="6">Has three domains with a flexible linker between the domains II and III and assumes an 'L' shape. Domain III is highly mobile and contacts RuvB.</text>
</comment>
<dbReference type="InterPro" id="IPR010994">
    <property type="entry name" value="RuvA_2-like"/>
</dbReference>
<evidence type="ECO:0000259" key="7">
    <source>
        <dbReference type="SMART" id="SM00278"/>
    </source>
</evidence>
<comment type="subunit">
    <text evidence="6">Homotetramer. Forms an RuvA(8)-RuvB(12)-Holliday junction (HJ) complex. HJ DNA is sandwiched between 2 RuvA tetramers; dsDNA enters through RuvA and exits via RuvB. An RuvB hexamer assembles on each DNA strand where it exits the tetramer. Each RuvB hexamer is contacted by two RuvA subunits (via domain III) on 2 adjacent RuvB subunits; this complex drives branch migration. In the full resolvosome a probable DNA-RuvA(4)-RuvB(12)-RuvC(2) complex forms which resolves the HJ.</text>
</comment>
<name>A0A538SHS2_UNCEI</name>
<dbReference type="Pfam" id="PF14520">
    <property type="entry name" value="HHH_5"/>
    <property type="match status" value="1"/>
</dbReference>
<keyword evidence="5 6" id="KW-0234">DNA repair</keyword>
<dbReference type="EMBL" id="VBOR01000026">
    <property type="protein sequence ID" value="TMQ50910.1"/>
    <property type="molecule type" value="Genomic_DNA"/>
</dbReference>
<dbReference type="Gene3D" id="2.40.50.140">
    <property type="entry name" value="Nucleic acid-binding proteins"/>
    <property type="match status" value="1"/>
</dbReference>
<dbReference type="InterPro" id="IPR036267">
    <property type="entry name" value="RuvA_C_sf"/>
</dbReference>
<comment type="caution">
    <text evidence="6">Lacks conserved residue(s) required for the propagation of feature annotation.</text>
</comment>
<dbReference type="SUPFAM" id="SSF50249">
    <property type="entry name" value="Nucleic acid-binding proteins"/>
    <property type="match status" value="1"/>
</dbReference>
<organism evidence="8 9">
    <name type="scientific">Eiseniibacteriota bacterium</name>
    <dbReference type="NCBI Taxonomy" id="2212470"/>
    <lineage>
        <taxon>Bacteria</taxon>
        <taxon>Candidatus Eiseniibacteriota</taxon>
    </lineage>
</organism>
<dbReference type="NCBIfam" id="TIGR00084">
    <property type="entry name" value="ruvA"/>
    <property type="match status" value="1"/>
</dbReference>
<comment type="caution">
    <text evidence="8">The sequence shown here is derived from an EMBL/GenBank/DDBJ whole genome shotgun (WGS) entry which is preliminary data.</text>
</comment>
<dbReference type="SUPFAM" id="SSF46929">
    <property type="entry name" value="DNA helicase RuvA subunit, C-terminal domain"/>
    <property type="match status" value="1"/>
</dbReference>
<protein>
    <recommendedName>
        <fullName evidence="6">Holliday junction branch migration complex subunit RuvA</fullName>
    </recommendedName>
</protein>
<proteinExistence type="inferred from homology"/>
<dbReference type="GO" id="GO:0009379">
    <property type="term" value="C:Holliday junction helicase complex"/>
    <property type="evidence" value="ECO:0007669"/>
    <property type="project" value="InterPro"/>
</dbReference>
<evidence type="ECO:0000313" key="8">
    <source>
        <dbReference type="EMBL" id="TMQ50910.1"/>
    </source>
</evidence>
<feature type="domain" description="Helix-hairpin-helix DNA-binding motif class 1" evidence="7">
    <location>
        <begin position="73"/>
        <end position="92"/>
    </location>
</feature>
<dbReference type="CDD" id="cd14332">
    <property type="entry name" value="UBA_RuvA_C"/>
    <property type="match status" value="1"/>
</dbReference>
<dbReference type="Pfam" id="PF01330">
    <property type="entry name" value="RuvA_N"/>
    <property type="match status" value="1"/>
</dbReference>
<dbReference type="GO" id="GO:0009378">
    <property type="term" value="F:four-way junction helicase activity"/>
    <property type="evidence" value="ECO:0007669"/>
    <property type="project" value="InterPro"/>
</dbReference>
<dbReference type="Proteomes" id="UP000316292">
    <property type="component" value="Unassembled WGS sequence"/>
</dbReference>
<dbReference type="InterPro" id="IPR011114">
    <property type="entry name" value="RuvA_C"/>
</dbReference>
<dbReference type="GO" id="GO:0006281">
    <property type="term" value="P:DNA repair"/>
    <property type="evidence" value="ECO:0007669"/>
    <property type="project" value="UniProtKB-UniRule"/>
</dbReference>
<dbReference type="GO" id="GO:0048476">
    <property type="term" value="C:Holliday junction resolvase complex"/>
    <property type="evidence" value="ECO:0007669"/>
    <property type="project" value="UniProtKB-UniRule"/>
</dbReference>
<dbReference type="SUPFAM" id="SSF47781">
    <property type="entry name" value="RuvA domain 2-like"/>
    <property type="match status" value="1"/>
</dbReference>
<dbReference type="Pfam" id="PF07499">
    <property type="entry name" value="RuvA_C"/>
    <property type="match status" value="1"/>
</dbReference>
<dbReference type="Gene3D" id="1.10.150.20">
    <property type="entry name" value="5' to 3' exonuclease, C-terminal subdomain"/>
    <property type="match status" value="1"/>
</dbReference>
<dbReference type="Gene3D" id="1.10.8.10">
    <property type="entry name" value="DNA helicase RuvA subunit, C-terminal domain"/>
    <property type="match status" value="1"/>
</dbReference>
<evidence type="ECO:0000256" key="2">
    <source>
        <dbReference type="ARBA" id="ARBA00022763"/>
    </source>
</evidence>
<comment type="function">
    <text evidence="6">The RuvA-RuvB-RuvC complex processes Holliday junction (HJ) DNA during genetic recombination and DNA repair, while the RuvA-RuvB complex plays an important role in the rescue of blocked DNA replication forks via replication fork reversal (RFR). RuvA specifically binds to HJ cruciform DNA, conferring on it an open structure. The RuvB hexamer acts as an ATP-dependent pump, pulling dsDNA into and through the RuvAB complex. HJ branch migration allows RuvC to scan DNA until it finds its consensus sequence, where it cleaves and resolves the cruciform DNA.</text>
</comment>
<feature type="domain" description="Helix-hairpin-helix DNA-binding motif class 1" evidence="7">
    <location>
        <begin position="108"/>
        <end position="127"/>
    </location>
</feature>
<evidence type="ECO:0000256" key="6">
    <source>
        <dbReference type="HAMAP-Rule" id="MF_00031"/>
    </source>
</evidence>
<evidence type="ECO:0000313" key="9">
    <source>
        <dbReference type="Proteomes" id="UP000316292"/>
    </source>
</evidence>
<keyword evidence="3 6" id="KW-0238">DNA-binding</keyword>
<feature type="region of interest" description="Domain III" evidence="6">
    <location>
        <begin position="149"/>
        <end position="202"/>
    </location>
</feature>
<dbReference type="HAMAP" id="MF_00031">
    <property type="entry name" value="DNA_HJ_migration_RuvA"/>
    <property type="match status" value="1"/>
</dbReference>
<comment type="similarity">
    <text evidence="6">Belongs to the RuvA family.</text>
</comment>
<dbReference type="InterPro" id="IPR003583">
    <property type="entry name" value="Hlx-hairpin-Hlx_DNA-bd_motif"/>
</dbReference>
<dbReference type="InterPro" id="IPR012340">
    <property type="entry name" value="NA-bd_OB-fold"/>
</dbReference>
<keyword evidence="2 6" id="KW-0227">DNA damage</keyword>
<keyword evidence="4 6" id="KW-0233">DNA recombination</keyword>
<dbReference type="GO" id="GO:0000400">
    <property type="term" value="F:four-way junction DNA binding"/>
    <property type="evidence" value="ECO:0007669"/>
    <property type="project" value="UniProtKB-UniRule"/>
</dbReference>
<evidence type="ECO:0000256" key="5">
    <source>
        <dbReference type="ARBA" id="ARBA00023204"/>
    </source>
</evidence>
<dbReference type="InterPro" id="IPR013849">
    <property type="entry name" value="DNA_helicase_Holl-junc_RuvA_I"/>
</dbReference>
<evidence type="ECO:0000256" key="1">
    <source>
        <dbReference type="ARBA" id="ARBA00022490"/>
    </source>
</evidence>
<dbReference type="InterPro" id="IPR000085">
    <property type="entry name" value="RuvA"/>
</dbReference>
<comment type="subcellular location">
    <subcellularLocation>
        <location evidence="6">Cytoplasm</location>
    </subcellularLocation>
</comment>
<dbReference type="GO" id="GO:0005524">
    <property type="term" value="F:ATP binding"/>
    <property type="evidence" value="ECO:0007669"/>
    <property type="project" value="InterPro"/>
</dbReference>
<feature type="region of interest" description="Domain I" evidence="6">
    <location>
        <begin position="1"/>
        <end position="64"/>
    </location>
</feature>